<evidence type="ECO:0000313" key="2">
    <source>
        <dbReference type="EMBL" id="KAK7014490.1"/>
    </source>
</evidence>
<feature type="non-terminal residue" evidence="2">
    <location>
        <position position="1"/>
    </location>
</feature>
<dbReference type="Proteomes" id="UP001383192">
    <property type="component" value="Unassembled WGS sequence"/>
</dbReference>
<evidence type="ECO:0000313" key="3">
    <source>
        <dbReference type="Proteomes" id="UP001383192"/>
    </source>
</evidence>
<reference evidence="2 3" key="1">
    <citation type="submission" date="2024-01" db="EMBL/GenBank/DDBJ databases">
        <title>A draft genome for a cacao thread blight-causing isolate of Paramarasmius palmivorus.</title>
        <authorList>
            <person name="Baruah I.K."/>
            <person name="Bukari Y."/>
            <person name="Amoako-Attah I."/>
            <person name="Meinhardt L.W."/>
            <person name="Bailey B.A."/>
            <person name="Cohen S.P."/>
        </authorList>
    </citation>
    <scope>NUCLEOTIDE SEQUENCE [LARGE SCALE GENOMIC DNA]</scope>
    <source>
        <strain evidence="2 3">GH-12</strain>
    </source>
</reference>
<dbReference type="EMBL" id="JAYKXP010000357">
    <property type="protein sequence ID" value="KAK7014490.1"/>
    <property type="molecule type" value="Genomic_DNA"/>
</dbReference>
<feature type="region of interest" description="Disordered" evidence="1">
    <location>
        <begin position="1"/>
        <end position="21"/>
    </location>
</feature>
<keyword evidence="3" id="KW-1185">Reference proteome</keyword>
<feature type="compositionally biased region" description="Polar residues" evidence="1">
    <location>
        <begin position="9"/>
        <end position="19"/>
    </location>
</feature>
<accession>A0AAW0AP58</accession>
<proteinExistence type="predicted"/>
<evidence type="ECO:0000256" key="1">
    <source>
        <dbReference type="SAM" id="MobiDB-lite"/>
    </source>
</evidence>
<sequence length="118" mass="12825">HNTVDRRPPNTQTATSVPTNDPAATYVCRSIASWVTNGEHNMQEECRHHPHVDIATAYIRTPSPLARQHASSSLASAYARSDDFIATVVPEAIARPLDSGRREKAKVVADAAAHDDDV</sequence>
<comment type="caution">
    <text evidence="2">The sequence shown here is derived from an EMBL/GenBank/DDBJ whole genome shotgun (WGS) entry which is preliminary data.</text>
</comment>
<gene>
    <name evidence="2" type="ORF">VNI00_019318</name>
</gene>
<name>A0AAW0AP58_9AGAR</name>
<protein>
    <submittedName>
        <fullName evidence="2">Uncharacterized protein</fullName>
    </submittedName>
</protein>
<dbReference type="AlphaFoldDB" id="A0AAW0AP58"/>
<organism evidence="2 3">
    <name type="scientific">Paramarasmius palmivorus</name>
    <dbReference type="NCBI Taxonomy" id="297713"/>
    <lineage>
        <taxon>Eukaryota</taxon>
        <taxon>Fungi</taxon>
        <taxon>Dikarya</taxon>
        <taxon>Basidiomycota</taxon>
        <taxon>Agaricomycotina</taxon>
        <taxon>Agaricomycetes</taxon>
        <taxon>Agaricomycetidae</taxon>
        <taxon>Agaricales</taxon>
        <taxon>Marasmiineae</taxon>
        <taxon>Marasmiaceae</taxon>
        <taxon>Paramarasmius</taxon>
    </lineage>
</organism>